<gene>
    <name evidence="3" type="ORF">BDZ94DRAFT_588561</name>
</gene>
<feature type="domain" description="CHAT" evidence="2">
    <location>
        <begin position="845"/>
        <end position="1100"/>
    </location>
</feature>
<dbReference type="InterPro" id="IPR011990">
    <property type="entry name" value="TPR-like_helical_dom_sf"/>
</dbReference>
<evidence type="ECO:0000256" key="1">
    <source>
        <dbReference type="PROSITE-ProRule" id="PRU00339"/>
    </source>
</evidence>
<dbReference type="Gene3D" id="1.25.40.10">
    <property type="entry name" value="Tetratricopeptide repeat domain"/>
    <property type="match status" value="4"/>
</dbReference>
<dbReference type="Proteomes" id="UP000807353">
    <property type="component" value="Unassembled WGS sequence"/>
</dbReference>
<evidence type="ECO:0000259" key="2">
    <source>
        <dbReference type="Pfam" id="PF12770"/>
    </source>
</evidence>
<evidence type="ECO:0000313" key="3">
    <source>
        <dbReference type="EMBL" id="KAF9463759.1"/>
    </source>
</evidence>
<protein>
    <submittedName>
        <fullName evidence="3">CHAT domain-containing protein</fullName>
    </submittedName>
</protein>
<feature type="repeat" description="TPR" evidence="1">
    <location>
        <begin position="485"/>
        <end position="518"/>
    </location>
</feature>
<dbReference type="AlphaFoldDB" id="A0A9P5Y6U3"/>
<dbReference type="EMBL" id="MU150259">
    <property type="protein sequence ID" value="KAF9463759.1"/>
    <property type="molecule type" value="Genomic_DNA"/>
</dbReference>
<accession>A0A9P5Y6U3</accession>
<dbReference type="PANTHER" id="PTHR19959:SF119">
    <property type="entry name" value="FUNGAL LIPASE-LIKE DOMAIN-CONTAINING PROTEIN"/>
    <property type="match status" value="1"/>
</dbReference>
<dbReference type="Pfam" id="PF13374">
    <property type="entry name" value="TPR_10"/>
    <property type="match status" value="2"/>
</dbReference>
<organism evidence="3 4">
    <name type="scientific">Collybia nuda</name>
    <dbReference type="NCBI Taxonomy" id="64659"/>
    <lineage>
        <taxon>Eukaryota</taxon>
        <taxon>Fungi</taxon>
        <taxon>Dikarya</taxon>
        <taxon>Basidiomycota</taxon>
        <taxon>Agaricomycotina</taxon>
        <taxon>Agaricomycetes</taxon>
        <taxon>Agaricomycetidae</taxon>
        <taxon>Agaricales</taxon>
        <taxon>Tricholomatineae</taxon>
        <taxon>Clitocybaceae</taxon>
        <taxon>Collybia</taxon>
    </lineage>
</organism>
<dbReference type="InterPro" id="IPR024983">
    <property type="entry name" value="CHAT_dom"/>
</dbReference>
<dbReference type="SUPFAM" id="SSF81901">
    <property type="entry name" value="HCP-like"/>
    <property type="match status" value="1"/>
</dbReference>
<comment type="caution">
    <text evidence="3">The sequence shown here is derived from an EMBL/GenBank/DDBJ whole genome shotgun (WGS) entry which is preliminary data.</text>
</comment>
<evidence type="ECO:0000313" key="4">
    <source>
        <dbReference type="Proteomes" id="UP000807353"/>
    </source>
</evidence>
<proteinExistence type="predicted"/>
<dbReference type="Pfam" id="PF12770">
    <property type="entry name" value="CHAT"/>
    <property type="match status" value="1"/>
</dbReference>
<dbReference type="PANTHER" id="PTHR19959">
    <property type="entry name" value="KINESIN LIGHT CHAIN"/>
    <property type="match status" value="1"/>
</dbReference>
<dbReference type="InterPro" id="IPR019734">
    <property type="entry name" value="TPR_rpt"/>
</dbReference>
<dbReference type="SMART" id="SM00028">
    <property type="entry name" value="TPR"/>
    <property type="match status" value="4"/>
</dbReference>
<keyword evidence="4" id="KW-1185">Reference proteome</keyword>
<dbReference type="PROSITE" id="PS50005">
    <property type="entry name" value="TPR"/>
    <property type="match status" value="1"/>
</dbReference>
<name>A0A9P5Y6U3_9AGAR</name>
<reference evidence="3" key="1">
    <citation type="submission" date="2020-11" db="EMBL/GenBank/DDBJ databases">
        <authorList>
            <consortium name="DOE Joint Genome Institute"/>
            <person name="Ahrendt S."/>
            <person name="Riley R."/>
            <person name="Andreopoulos W."/>
            <person name="Labutti K."/>
            <person name="Pangilinan J."/>
            <person name="Ruiz-Duenas F.J."/>
            <person name="Barrasa J.M."/>
            <person name="Sanchez-Garcia M."/>
            <person name="Camarero S."/>
            <person name="Miyauchi S."/>
            <person name="Serrano A."/>
            <person name="Linde D."/>
            <person name="Babiker R."/>
            <person name="Drula E."/>
            <person name="Ayuso-Fernandez I."/>
            <person name="Pacheco R."/>
            <person name="Padilla G."/>
            <person name="Ferreira P."/>
            <person name="Barriuso J."/>
            <person name="Kellner H."/>
            <person name="Castanera R."/>
            <person name="Alfaro M."/>
            <person name="Ramirez L."/>
            <person name="Pisabarro A.G."/>
            <person name="Kuo A."/>
            <person name="Tritt A."/>
            <person name="Lipzen A."/>
            <person name="He G."/>
            <person name="Yan M."/>
            <person name="Ng V."/>
            <person name="Cullen D."/>
            <person name="Martin F."/>
            <person name="Rosso M.-N."/>
            <person name="Henrissat B."/>
            <person name="Hibbett D."/>
            <person name="Martinez A.T."/>
            <person name="Grigoriev I.V."/>
        </authorList>
    </citation>
    <scope>NUCLEOTIDE SEQUENCE</scope>
    <source>
        <strain evidence="3">CBS 247.69</strain>
    </source>
</reference>
<sequence length="1101" mass="123340">MQTHHSDIEQLEMKFRKASLTGDQLTTDLFFDLGWAYQQSYTEFPHIDALENAVKYYRNGLTHDPVDEDCRGSLLINLGNVLIIKHEQLGNLDDLVEAISCHEQGLVLHVPGHPNRTMSLNGLANALNARFCQLGNMRDLENVIIYREQGLELCPPGHLNRPIFLNNLANALETRFLQLGDVADLEKALSWHTEGLELRPPGQPNRSSSLMNLANALQSRFQQLGSLENLDKAIALYQQAMELCPPGDIGRASSAINLGNALSARFQQLGNIVDLDEAIKFHIQALELHPLGHTDRHASLMHLGNAWKIRFEQLGEIKDLERAMALHKEGLELCPPGHPTRYKVLVNLANTFLTRFDQIGEIYDLEEAITCYQQALSLCPIGHSSRPMLLMNLGNGLNAKFEQLGEVAYLTKAICYLGEALELCPSSHSDRLKILNNLANTLEARFWQLGKIEDLDQVIVHYQQVVSMFLAQSHPQKPSSLHNLATAFKTRGEHLGKMKDLEEAIAYHKQALELFPHNHPNRFMPFMGLGNAFASIFKYRRNLEDLEQATESYQSTLVHLPQHHPFHSSVFAAQASLIISLHDLPLVECTNCSHIDEACRLFKLAAHYTTSSLYNRFLAAKKWSWTAHKYQHISDISAYTIALELQQQHLSLIPSIISQQKLMESSTTLSLNAAACAINNCKPDVAVQFLEQGRSILWSKIQGYRQTFEELSKRDPEFAREIRATAHQLEHDAIQSPTTDIDLQHRVTLSVKWNSLLEKIRELEEYSGYLQAVPFDTLKIAAIKGPVILINISDVQSDAIILIKDVPPVVIALKGVSPWELELLVKRLSKVTTGVRPSTDVALILQHLWQYIVQPVVIQLALLKVPEKAHIWWCPTSYLCGLPLHAAGPYKKGCKNLPDMSGSIRPQSSLGMLLVSQPDSTIPQVLAETKIIKSFGKNINICSGQDATKDAVLKSLQSHSWVHFACHGHQEEQPFNSWFQLYNGEHLTVLDLAKAQIPDAEFAFLSACHSAAGSIYGTPDESIHLAAALQFCGFRSVIGTLWAMVDDNGPTITEVFYRNIFSESSHADLENAAEALNSATRELRKQHVPLDQWINFVHIGA</sequence>
<keyword evidence="1" id="KW-0802">TPR repeat</keyword>
<dbReference type="SUPFAM" id="SSF48452">
    <property type="entry name" value="TPR-like"/>
    <property type="match status" value="1"/>
</dbReference>
<dbReference type="OrthoDB" id="9991317at2759"/>